<feature type="compositionally biased region" description="Basic and acidic residues" evidence="1">
    <location>
        <begin position="228"/>
        <end position="239"/>
    </location>
</feature>
<dbReference type="Proteomes" id="UP000235023">
    <property type="component" value="Unassembled WGS sequence"/>
</dbReference>
<feature type="compositionally biased region" description="Low complexity" evidence="1">
    <location>
        <begin position="65"/>
        <end position="75"/>
    </location>
</feature>
<dbReference type="InterPro" id="IPR001202">
    <property type="entry name" value="WW_dom"/>
</dbReference>
<dbReference type="SMART" id="SM00456">
    <property type="entry name" value="WW"/>
    <property type="match status" value="1"/>
</dbReference>
<feature type="domain" description="WW" evidence="2">
    <location>
        <begin position="92"/>
        <end position="126"/>
    </location>
</feature>
<proteinExistence type="predicted"/>
<dbReference type="InterPro" id="IPR036020">
    <property type="entry name" value="WW_dom_sf"/>
</dbReference>
<feature type="compositionally biased region" description="Pro residues" evidence="1">
    <location>
        <begin position="76"/>
        <end position="95"/>
    </location>
</feature>
<protein>
    <recommendedName>
        <fullName evidence="2">WW domain-containing protein</fullName>
    </recommendedName>
</protein>
<feature type="region of interest" description="Disordered" evidence="1">
    <location>
        <begin position="122"/>
        <end position="181"/>
    </location>
</feature>
<dbReference type="AlphaFoldDB" id="A0A2J5HQ68"/>
<dbReference type="SUPFAM" id="SSF51045">
    <property type="entry name" value="WW domain"/>
    <property type="match status" value="1"/>
</dbReference>
<gene>
    <name evidence="3" type="ORF">BDW42DRAFT_127495</name>
</gene>
<feature type="compositionally biased region" description="Acidic residues" evidence="1">
    <location>
        <begin position="207"/>
        <end position="227"/>
    </location>
</feature>
<feature type="region of interest" description="Disordered" evidence="1">
    <location>
        <begin position="1"/>
        <end position="98"/>
    </location>
</feature>
<reference evidence="4" key="1">
    <citation type="submission" date="2017-12" db="EMBL/GenBank/DDBJ databases">
        <authorList>
            <consortium name="DOE Joint Genome Institute"/>
            <person name="Mondo S.J."/>
            <person name="Kjaerbolling I."/>
            <person name="Vesth T.C."/>
            <person name="Frisvad J.C."/>
            <person name="Nybo J.L."/>
            <person name="Theobald S."/>
            <person name="Kuo A."/>
            <person name="Bowyer P."/>
            <person name="Matsuda Y."/>
            <person name="Lyhne E.K."/>
            <person name="Kogle M.E."/>
            <person name="Clum A."/>
            <person name="Lipzen A."/>
            <person name="Salamov A."/>
            <person name="Ngan C.Y."/>
            <person name="Daum C."/>
            <person name="Chiniquy J."/>
            <person name="Barry K."/>
            <person name="LaButti K."/>
            <person name="Haridas S."/>
            <person name="Simmons B.A."/>
            <person name="Magnuson J.K."/>
            <person name="Mortensen U.H."/>
            <person name="Larsen T.O."/>
            <person name="Grigoriev I.V."/>
            <person name="Baker S.E."/>
            <person name="Andersen M.R."/>
            <person name="Nordberg H.P."/>
            <person name="Cantor M.N."/>
            <person name="Hua S.X."/>
        </authorList>
    </citation>
    <scope>NUCLEOTIDE SEQUENCE [LARGE SCALE GENOMIC DNA]</scope>
    <source>
        <strain evidence="4">IBT 19404</strain>
    </source>
</reference>
<name>A0A2J5HQ68_9EURO</name>
<keyword evidence="4" id="KW-1185">Reference proteome</keyword>
<evidence type="ECO:0000259" key="2">
    <source>
        <dbReference type="PROSITE" id="PS50020"/>
    </source>
</evidence>
<evidence type="ECO:0000313" key="3">
    <source>
        <dbReference type="EMBL" id="PLN79355.1"/>
    </source>
</evidence>
<evidence type="ECO:0000313" key="4">
    <source>
        <dbReference type="Proteomes" id="UP000235023"/>
    </source>
</evidence>
<feature type="compositionally biased region" description="Basic and acidic residues" evidence="1">
    <location>
        <begin position="161"/>
        <end position="177"/>
    </location>
</feature>
<organism evidence="3 4">
    <name type="scientific">Aspergillus taichungensis</name>
    <dbReference type="NCBI Taxonomy" id="482145"/>
    <lineage>
        <taxon>Eukaryota</taxon>
        <taxon>Fungi</taxon>
        <taxon>Dikarya</taxon>
        <taxon>Ascomycota</taxon>
        <taxon>Pezizomycotina</taxon>
        <taxon>Eurotiomycetes</taxon>
        <taxon>Eurotiomycetidae</taxon>
        <taxon>Eurotiales</taxon>
        <taxon>Aspergillaceae</taxon>
        <taxon>Aspergillus</taxon>
        <taxon>Aspergillus subgen. Circumdati</taxon>
    </lineage>
</organism>
<sequence>MAHYGEGASYYSDQRPPYSERPSYGYGEQPPYGERPPYGDRPSYGGERPPYDRPPYEGQRPPYAGGERSYGSPSPYGGPPPSSARPPAVPPPPLPYGWVQEWEPSTRRAFFVETASGRSQWEAPIADSEYGSRDMPPPGGGYYGGAPHGEGYPPHGGEGYPPHEGHSEHKEKKDKGLSDNAKMAMMGVGGLAVGAGVGALVAHELESSSDEEERREEEREEREEEREEAYSDRGESDDW</sequence>
<dbReference type="Pfam" id="PF00397">
    <property type="entry name" value="WW"/>
    <property type="match status" value="1"/>
</dbReference>
<dbReference type="Gene3D" id="2.20.70.10">
    <property type="match status" value="1"/>
</dbReference>
<dbReference type="PROSITE" id="PS50020">
    <property type="entry name" value="WW_DOMAIN_2"/>
    <property type="match status" value="1"/>
</dbReference>
<dbReference type="EMBL" id="KZ559561">
    <property type="protein sequence ID" value="PLN79355.1"/>
    <property type="molecule type" value="Genomic_DNA"/>
</dbReference>
<dbReference type="OrthoDB" id="2367685at2759"/>
<evidence type="ECO:0000256" key="1">
    <source>
        <dbReference type="SAM" id="MobiDB-lite"/>
    </source>
</evidence>
<feature type="region of interest" description="Disordered" evidence="1">
    <location>
        <begin position="202"/>
        <end position="239"/>
    </location>
</feature>
<feature type="compositionally biased region" description="Gly residues" evidence="1">
    <location>
        <begin position="140"/>
        <end position="159"/>
    </location>
</feature>
<accession>A0A2J5HQ68</accession>